<evidence type="ECO:0000256" key="7">
    <source>
        <dbReference type="PROSITE-ProRule" id="PRU00125"/>
    </source>
</evidence>
<dbReference type="AlphaFoldDB" id="A0A8J9W0G7"/>
<evidence type="ECO:0000256" key="5">
    <source>
        <dbReference type="ARBA" id="ARBA00023038"/>
    </source>
</evidence>
<dbReference type="GO" id="GO:0045214">
    <property type="term" value="P:sarcomere organization"/>
    <property type="evidence" value="ECO:0007669"/>
    <property type="project" value="TreeGrafter"/>
</dbReference>
<proteinExistence type="predicted"/>
<dbReference type="Gene3D" id="2.10.110.10">
    <property type="entry name" value="Cysteine Rich Protein"/>
    <property type="match status" value="1"/>
</dbReference>
<reference evidence="9" key="1">
    <citation type="submission" date="2022-01" db="EMBL/GenBank/DDBJ databases">
        <authorList>
            <person name="Braso-Vives M."/>
        </authorList>
    </citation>
    <scope>NUCLEOTIDE SEQUENCE</scope>
</reference>
<comment type="subcellular location">
    <subcellularLocation>
        <location evidence="1">Nucleus</location>
    </subcellularLocation>
</comment>
<evidence type="ECO:0000313" key="9">
    <source>
        <dbReference type="EMBL" id="CAH1233139.1"/>
    </source>
</evidence>
<evidence type="ECO:0000256" key="4">
    <source>
        <dbReference type="ARBA" id="ARBA00022833"/>
    </source>
</evidence>
<keyword evidence="3" id="KW-0677">Repeat</keyword>
<dbReference type="Proteomes" id="UP000838412">
    <property type="component" value="Chromosome 1"/>
</dbReference>
<keyword evidence="5 7" id="KW-0440">LIM domain</keyword>
<dbReference type="GO" id="GO:0060537">
    <property type="term" value="P:muscle tissue development"/>
    <property type="evidence" value="ECO:0007669"/>
    <property type="project" value="TreeGrafter"/>
</dbReference>
<dbReference type="GO" id="GO:0008307">
    <property type="term" value="F:structural constituent of muscle"/>
    <property type="evidence" value="ECO:0007669"/>
    <property type="project" value="TreeGrafter"/>
</dbReference>
<evidence type="ECO:0000256" key="3">
    <source>
        <dbReference type="ARBA" id="ARBA00022737"/>
    </source>
</evidence>
<keyword evidence="4 7" id="KW-0862">Zinc</keyword>
<feature type="domain" description="LIM zinc-binding" evidence="8">
    <location>
        <begin position="23"/>
        <end position="84"/>
    </location>
</feature>
<dbReference type="OrthoDB" id="1679758at2759"/>
<evidence type="ECO:0000256" key="1">
    <source>
        <dbReference type="ARBA" id="ARBA00004123"/>
    </source>
</evidence>
<evidence type="ECO:0000256" key="6">
    <source>
        <dbReference type="ARBA" id="ARBA00023242"/>
    </source>
</evidence>
<evidence type="ECO:0000256" key="2">
    <source>
        <dbReference type="ARBA" id="ARBA00022723"/>
    </source>
</evidence>
<name>A0A8J9W0G7_BRALA</name>
<dbReference type="PANTHER" id="PTHR24215:SF35">
    <property type="entry name" value="MUSCLE LIM PROTEIN MLP84B"/>
    <property type="match status" value="1"/>
</dbReference>
<protein>
    <submittedName>
        <fullName evidence="9">CSRP2 protein</fullName>
    </submittedName>
</protein>
<dbReference type="GO" id="GO:0042805">
    <property type="term" value="F:actinin binding"/>
    <property type="evidence" value="ECO:0007669"/>
    <property type="project" value="TreeGrafter"/>
</dbReference>
<keyword evidence="10" id="KW-1185">Reference proteome</keyword>
<sequence length="102" mass="11241">MTSSFSCFPAQRFPTMPRFMDSTKCPKCDRTVYQNEEVLLGGKSFHKRSCFVCSVCNKMLDSTTVKENEGVLFCKSCYGETFGPKGYGYGQGGGALGMTGKR</sequence>
<dbReference type="FunFam" id="2.10.110.10:FF:000001">
    <property type="entry name" value="Cysteine and glycine-rich protein 1"/>
    <property type="match status" value="1"/>
</dbReference>
<evidence type="ECO:0000313" key="10">
    <source>
        <dbReference type="Proteomes" id="UP000838412"/>
    </source>
</evidence>
<dbReference type="GO" id="GO:0005634">
    <property type="term" value="C:nucleus"/>
    <property type="evidence" value="ECO:0007669"/>
    <property type="project" value="UniProtKB-SubCell"/>
</dbReference>
<evidence type="ECO:0000259" key="8">
    <source>
        <dbReference type="PROSITE" id="PS50023"/>
    </source>
</evidence>
<dbReference type="InterPro" id="IPR001781">
    <property type="entry name" value="Znf_LIM"/>
</dbReference>
<dbReference type="EMBL" id="OV696686">
    <property type="protein sequence ID" value="CAH1233139.1"/>
    <property type="molecule type" value="Genomic_DNA"/>
</dbReference>
<organism evidence="9 10">
    <name type="scientific">Branchiostoma lanceolatum</name>
    <name type="common">Common lancelet</name>
    <name type="synonym">Amphioxus lanceolatum</name>
    <dbReference type="NCBI Taxonomy" id="7740"/>
    <lineage>
        <taxon>Eukaryota</taxon>
        <taxon>Metazoa</taxon>
        <taxon>Chordata</taxon>
        <taxon>Cephalochordata</taxon>
        <taxon>Leptocardii</taxon>
        <taxon>Amphioxiformes</taxon>
        <taxon>Branchiostomatidae</taxon>
        <taxon>Branchiostoma</taxon>
    </lineage>
</organism>
<keyword evidence="6" id="KW-0539">Nucleus</keyword>
<dbReference type="Pfam" id="PF00412">
    <property type="entry name" value="LIM"/>
    <property type="match status" value="1"/>
</dbReference>
<dbReference type="SUPFAM" id="SSF57716">
    <property type="entry name" value="Glucocorticoid receptor-like (DNA-binding domain)"/>
    <property type="match status" value="2"/>
</dbReference>
<gene>
    <name evidence="9" type="primary">CSRP2</name>
    <name evidence="9" type="ORF">BLAG_LOCUS1992</name>
</gene>
<dbReference type="GO" id="GO:0030018">
    <property type="term" value="C:Z disc"/>
    <property type="evidence" value="ECO:0007669"/>
    <property type="project" value="TreeGrafter"/>
</dbReference>
<dbReference type="PANTHER" id="PTHR24215">
    <property type="entry name" value="RHO-GTPASE-ACTIVATING PROTEIN LRG1"/>
    <property type="match status" value="1"/>
</dbReference>
<dbReference type="GO" id="GO:0046872">
    <property type="term" value="F:metal ion binding"/>
    <property type="evidence" value="ECO:0007669"/>
    <property type="project" value="UniProtKB-KW"/>
</dbReference>
<dbReference type="SMART" id="SM00132">
    <property type="entry name" value="LIM"/>
    <property type="match status" value="1"/>
</dbReference>
<keyword evidence="2 7" id="KW-0479">Metal-binding</keyword>
<dbReference type="PROSITE" id="PS50023">
    <property type="entry name" value="LIM_DOMAIN_2"/>
    <property type="match status" value="1"/>
</dbReference>
<accession>A0A8J9W0G7</accession>
<dbReference type="CDD" id="cd09326">
    <property type="entry name" value="LIM_CRP_like"/>
    <property type="match status" value="1"/>
</dbReference>